<dbReference type="CDD" id="cd06267">
    <property type="entry name" value="PBP1_LacI_sugar_binding-like"/>
    <property type="match status" value="1"/>
</dbReference>
<sequence length="347" mass="37120">MDPTLHDVARLASVSIKTVSNVIHDYPHVSAPLRERVQAAIAELGYRPNLSARGLRSGRTGVIGLAVPALSENYFAELADAVIRAADAQGLGVLVEQTSGDRERELRAVSGGRARMTDGLLFSPYALGQEDVDALSTQFPIVLLGERIFDGPTDHVTMHNVSSARAAVEHLIDIGRRRIAILGAEEEPGSGTSSASLRLAGYREAFAGAGMDVDPRLIRSAEHWTRAAGAAAIHRLVAEGTPFDAVFALNDALGLGALRALGEARLRVPEDVAVIGFDDIDEAKFSMPSMSSVDAGSKEIAKTAVALLIERIEEKGERRPPRTIKPSFRIMRRESTGFAGRPADSRS</sequence>
<dbReference type="Gene3D" id="1.10.260.40">
    <property type="entry name" value="lambda repressor-like DNA-binding domains"/>
    <property type="match status" value="1"/>
</dbReference>
<keyword evidence="6" id="KW-1185">Reference proteome</keyword>
<evidence type="ECO:0000313" key="6">
    <source>
        <dbReference type="Proteomes" id="UP000680132"/>
    </source>
</evidence>
<dbReference type="PROSITE" id="PS00356">
    <property type="entry name" value="HTH_LACI_1"/>
    <property type="match status" value="1"/>
</dbReference>
<dbReference type="AlphaFoldDB" id="A0A939TXL4"/>
<name>A0A939TXL4_9MICO</name>
<dbReference type="EMBL" id="JAGFOA010000003">
    <property type="protein sequence ID" value="MBO3663767.1"/>
    <property type="molecule type" value="Genomic_DNA"/>
</dbReference>
<dbReference type="InterPro" id="IPR000843">
    <property type="entry name" value="HTH_LacI"/>
</dbReference>
<dbReference type="Gene3D" id="3.40.50.2300">
    <property type="match status" value="2"/>
</dbReference>
<comment type="caution">
    <text evidence="5">The sequence shown here is derived from an EMBL/GenBank/DDBJ whole genome shotgun (WGS) entry which is preliminary data.</text>
</comment>
<feature type="domain" description="HTH lacI-type" evidence="4">
    <location>
        <begin position="3"/>
        <end position="57"/>
    </location>
</feature>
<keyword evidence="1" id="KW-0805">Transcription regulation</keyword>
<organism evidence="5 6">
    <name type="scientific">Microbacterium stercoris</name>
    <dbReference type="NCBI Taxonomy" id="2820289"/>
    <lineage>
        <taxon>Bacteria</taxon>
        <taxon>Bacillati</taxon>
        <taxon>Actinomycetota</taxon>
        <taxon>Actinomycetes</taxon>
        <taxon>Micrococcales</taxon>
        <taxon>Microbacteriaceae</taxon>
        <taxon>Microbacterium</taxon>
    </lineage>
</organism>
<keyword evidence="3" id="KW-0804">Transcription</keyword>
<evidence type="ECO:0000313" key="5">
    <source>
        <dbReference type="EMBL" id="MBO3663767.1"/>
    </source>
</evidence>
<reference evidence="5" key="1">
    <citation type="submission" date="2021-03" db="EMBL/GenBank/DDBJ databases">
        <title>Microbacterium sp. nov., a novel actinobacterium isolated from cow dung.</title>
        <authorList>
            <person name="Zhang L."/>
        </authorList>
    </citation>
    <scope>NUCLEOTIDE SEQUENCE</scope>
    <source>
        <strain evidence="5">NEAU-LLB</strain>
    </source>
</reference>
<dbReference type="SMART" id="SM00354">
    <property type="entry name" value="HTH_LACI"/>
    <property type="match status" value="1"/>
</dbReference>
<dbReference type="Proteomes" id="UP000680132">
    <property type="component" value="Unassembled WGS sequence"/>
</dbReference>
<gene>
    <name evidence="5" type="ORF">J5V96_09595</name>
</gene>
<keyword evidence="2 5" id="KW-0238">DNA-binding</keyword>
<dbReference type="CDD" id="cd01392">
    <property type="entry name" value="HTH_LacI"/>
    <property type="match status" value="1"/>
</dbReference>
<dbReference type="PANTHER" id="PTHR30146">
    <property type="entry name" value="LACI-RELATED TRANSCRIPTIONAL REPRESSOR"/>
    <property type="match status" value="1"/>
</dbReference>
<dbReference type="PROSITE" id="PS50932">
    <property type="entry name" value="HTH_LACI_2"/>
    <property type="match status" value="1"/>
</dbReference>
<dbReference type="Pfam" id="PF13377">
    <property type="entry name" value="Peripla_BP_3"/>
    <property type="match status" value="1"/>
</dbReference>
<evidence type="ECO:0000256" key="3">
    <source>
        <dbReference type="ARBA" id="ARBA00023163"/>
    </source>
</evidence>
<evidence type="ECO:0000256" key="2">
    <source>
        <dbReference type="ARBA" id="ARBA00023125"/>
    </source>
</evidence>
<dbReference type="SUPFAM" id="SSF47413">
    <property type="entry name" value="lambda repressor-like DNA-binding domains"/>
    <property type="match status" value="1"/>
</dbReference>
<dbReference type="GO" id="GO:0003700">
    <property type="term" value="F:DNA-binding transcription factor activity"/>
    <property type="evidence" value="ECO:0007669"/>
    <property type="project" value="TreeGrafter"/>
</dbReference>
<accession>A0A939TXL4</accession>
<dbReference type="GO" id="GO:0000976">
    <property type="term" value="F:transcription cis-regulatory region binding"/>
    <property type="evidence" value="ECO:0007669"/>
    <property type="project" value="TreeGrafter"/>
</dbReference>
<evidence type="ECO:0000259" key="4">
    <source>
        <dbReference type="PROSITE" id="PS50932"/>
    </source>
</evidence>
<dbReference type="PANTHER" id="PTHR30146:SF109">
    <property type="entry name" value="HTH-TYPE TRANSCRIPTIONAL REGULATOR GALS"/>
    <property type="match status" value="1"/>
</dbReference>
<evidence type="ECO:0000256" key="1">
    <source>
        <dbReference type="ARBA" id="ARBA00023015"/>
    </source>
</evidence>
<dbReference type="SUPFAM" id="SSF53822">
    <property type="entry name" value="Periplasmic binding protein-like I"/>
    <property type="match status" value="1"/>
</dbReference>
<dbReference type="Pfam" id="PF00356">
    <property type="entry name" value="LacI"/>
    <property type="match status" value="1"/>
</dbReference>
<dbReference type="InterPro" id="IPR028082">
    <property type="entry name" value="Peripla_BP_I"/>
</dbReference>
<dbReference type="RefSeq" id="WP_208503180.1">
    <property type="nucleotide sequence ID" value="NZ_JAGFOA010000003.1"/>
</dbReference>
<dbReference type="InterPro" id="IPR010982">
    <property type="entry name" value="Lambda_DNA-bd_dom_sf"/>
</dbReference>
<proteinExistence type="predicted"/>
<protein>
    <submittedName>
        <fullName evidence="5">LacI family DNA-binding transcriptional regulator</fullName>
    </submittedName>
</protein>
<dbReference type="InterPro" id="IPR046335">
    <property type="entry name" value="LacI/GalR-like_sensor"/>
</dbReference>